<dbReference type="OrthoDB" id="19141at2759"/>
<feature type="region of interest" description="Disordered" evidence="4">
    <location>
        <begin position="145"/>
        <end position="254"/>
    </location>
</feature>
<reference evidence="7 8" key="1">
    <citation type="journal article" date="2013" name="Nat. Commun.">
        <title>The evolution and pathogenic mechanisms of the rice sheath blight pathogen.</title>
        <authorList>
            <person name="Zheng A."/>
            <person name="Lin R."/>
            <person name="Xu L."/>
            <person name="Qin P."/>
            <person name="Tang C."/>
            <person name="Ai P."/>
            <person name="Zhang D."/>
            <person name="Liu Y."/>
            <person name="Sun Z."/>
            <person name="Feng H."/>
            <person name="Wang Y."/>
            <person name="Chen Y."/>
            <person name="Liang X."/>
            <person name="Fu R."/>
            <person name="Li Q."/>
            <person name="Zhang J."/>
            <person name="Yu X."/>
            <person name="Xie Z."/>
            <person name="Ding L."/>
            <person name="Guan P."/>
            <person name="Tang J."/>
            <person name="Liang Y."/>
            <person name="Wang S."/>
            <person name="Deng Q."/>
            <person name="Li S."/>
            <person name="Zhu J."/>
            <person name="Wang L."/>
            <person name="Liu H."/>
            <person name="Li P."/>
        </authorList>
    </citation>
    <scope>NUCLEOTIDE SEQUENCE [LARGE SCALE GENOMIC DNA]</scope>
    <source>
        <strain evidence="8">AG-1 IA</strain>
    </source>
</reference>
<dbReference type="SUPFAM" id="SSF47616">
    <property type="entry name" value="GST C-terminal domain-like"/>
    <property type="match status" value="1"/>
</dbReference>
<dbReference type="PROSITE" id="PS50405">
    <property type="entry name" value="GST_CTER"/>
    <property type="match status" value="1"/>
</dbReference>
<name>L8WG81_THACA</name>
<dbReference type="Gene3D" id="2.40.50.140">
    <property type="entry name" value="Nucleic acid-binding proteins"/>
    <property type="match status" value="1"/>
</dbReference>
<dbReference type="PANTHER" id="PTHR11586:SF33">
    <property type="entry name" value="AMINOACYL TRNA SYNTHASE COMPLEX-INTERACTING MULTIFUNCTIONAL PROTEIN 1"/>
    <property type="match status" value="1"/>
</dbReference>
<feature type="compositionally biased region" description="Low complexity" evidence="4">
    <location>
        <begin position="242"/>
        <end position="252"/>
    </location>
</feature>
<dbReference type="InterPro" id="IPR012340">
    <property type="entry name" value="NA-bd_OB-fold"/>
</dbReference>
<dbReference type="Gene3D" id="1.20.1050.130">
    <property type="match status" value="1"/>
</dbReference>
<dbReference type="InterPro" id="IPR051270">
    <property type="entry name" value="Tyrosine-tRNA_ligase_regulator"/>
</dbReference>
<dbReference type="InterPro" id="IPR053836">
    <property type="entry name" value="Arc1-like_N"/>
</dbReference>
<dbReference type="CDD" id="cd02799">
    <property type="entry name" value="tRNA_bind_EMAP-II_like"/>
    <property type="match status" value="1"/>
</dbReference>
<dbReference type="EMBL" id="AFRT01002914">
    <property type="protein sequence ID" value="ELU36975.1"/>
    <property type="molecule type" value="Genomic_DNA"/>
</dbReference>
<sequence length="480" mass="51720">MFRAYISRPLRLNFVHRVKTMSTAALEKLSPKAKEIVDKTSLGTTSSSEGEINKWIERVGNGEFEGENGLNTLDTELRSRTYLVANSVSPADLALYATLHPTLSSLPTQTHYTRPSLTRYIDHIQNLPALRASTVAPQLIDFKLDEAPKPERKAPPAKEKKPKAEGAQSAATTTGEDKKKPKEDKKKEKGPAPVDPPAATAPGDASFAEAAAPGGKKEKAPKEGKKGGDKKEKAAAGDKKPAAAAAADSGDPVPSMIDLRVGKIVHVEKHPDADGLYVEQIDIGEPEGPRTVVSGLVNYIPIEQMRDRLLIAVCNLKPANMRGVKSFAMVLCATHKDGKDHGIEIVNPPEGSKPGDRVYFEGERFAGAQPLSQLNPKKKIFETVQPAANARGLIRLPSPCIGSLVNEECVPPRLLLGRRCLNFVALATKGEYWIMMESITCSTRPEPASWGPIILLAPGLNHSIISCHGERVVAPVNYGG</sequence>
<dbReference type="InterPro" id="IPR036282">
    <property type="entry name" value="Glutathione-S-Trfase_C_sf"/>
</dbReference>
<evidence type="ECO:0000256" key="3">
    <source>
        <dbReference type="PROSITE-ProRule" id="PRU00209"/>
    </source>
</evidence>
<feature type="compositionally biased region" description="Low complexity" evidence="4">
    <location>
        <begin position="197"/>
        <end position="214"/>
    </location>
</feature>
<dbReference type="InterPro" id="IPR002547">
    <property type="entry name" value="tRNA-bd_dom"/>
</dbReference>
<dbReference type="GO" id="GO:0000049">
    <property type="term" value="F:tRNA binding"/>
    <property type="evidence" value="ECO:0007669"/>
    <property type="project" value="UniProtKB-UniRule"/>
</dbReference>
<dbReference type="PROSITE" id="PS50886">
    <property type="entry name" value="TRBD"/>
    <property type="match status" value="1"/>
</dbReference>
<feature type="domain" description="TRNA-binding" evidence="6">
    <location>
        <begin position="253"/>
        <end position="359"/>
    </location>
</feature>
<dbReference type="CDD" id="cd10289">
    <property type="entry name" value="GST_C_AaRS_like"/>
    <property type="match status" value="1"/>
</dbReference>
<keyword evidence="2 3" id="KW-0694">RNA-binding</keyword>
<keyword evidence="8" id="KW-1185">Reference proteome</keyword>
<gene>
    <name evidence="7" type="ORF">AG1IA_08998</name>
</gene>
<proteinExistence type="predicted"/>
<evidence type="ECO:0000259" key="6">
    <source>
        <dbReference type="PROSITE" id="PS50886"/>
    </source>
</evidence>
<evidence type="ECO:0000259" key="5">
    <source>
        <dbReference type="PROSITE" id="PS50405"/>
    </source>
</evidence>
<feature type="compositionally biased region" description="Basic and acidic residues" evidence="4">
    <location>
        <begin position="175"/>
        <end position="190"/>
    </location>
</feature>
<evidence type="ECO:0000313" key="7">
    <source>
        <dbReference type="EMBL" id="ELU36975.1"/>
    </source>
</evidence>
<dbReference type="Pfam" id="PF21972">
    <property type="entry name" value="Arc1p_N_like"/>
    <property type="match status" value="1"/>
</dbReference>
<dbReference type="Pfam" id="PF01588">
    <property type="entry name" value="tRNA_bind"/>
    <property type="match status" value="1"/>
</dbReference>
<organism evidence="7 8">
    <name type="scientific">Thanatephorus cucumeris (strain AG1-IA)</name>
    <name type="common">Rice sheath blight fungus</name>
    <name type="synonym">Rhizoctonia solani</name>
    <dbReference type="NCBI Taxonomy" id="983506"/>
    <lineage>
        <taxon>Eukaryota</taxon>
        <taxon>Fungi</taxon>
        <taxon>Dikarya</taxon>
        <taxon>Basidiomycota</taxon>
        <taxon>Agaricomycotina</taxon>
        <taxon>Agaricomycetes</taxon>
        <taxon>Cantharellales</taxon>
        <taxon>Ceratobasidiaceae</taxon>
        <taxon>Rhizoctonia</taxon>
        <taxon>Rhizoctonia solani AG-1</taxon>
    </lineage>
</organism>
<feature type="domain" description="GST C-terminal" evidence="5">
    <location>
        <begin position="19"/>
        <end position="157"/>
    </location>
</feature>
<dbReference type="AlphaFoldDB" id="L8WG81"/>
<dbReference type="InterPro" id="IPR010987">
    <property type="entry name" value="Glutathione-S-Trfase_C-like"/>
</dbReference>
<dbReference type="SUPFAM" id="SSF50249">
    <property type="entry name" value="Nucleic acid-binding proteins"/>
    <property type="match status" value="1"/>
</dbReference>
<protein>
    <submittedName>
        <fullName evidence="7">Multisynthetase complex auxiliary component p43</fullName>
    </submittedName>
</protein>
<dbReference type="GO" id="GO:0017102">
    <property type="term" value="C:methionyl glutamyl tRNA synthetase complex"/>
    <property type="evidence" value="ECO:0007669"/>
    <property type="project" value="TreeGrafter"/>
</dbReference>
<feature type="compositionally biased region" description="Basic and acidic residues" evidence="4">
    <location>
        <begin position="145"/>
        <end position="164"/>
    </location>
</feature>
<evidence type="ECO:0000256" key="1">
    <source>
        <dbReference type="ARBA" id="ARBA00022555"/>
    </source>
</evidence>
<dbReference type="Proteomes" id="UP000011668">
    <property type="component" value="Unassembled WGS sequence"/>
</dbReference>
<evidence type="ECO:0000256" key="2">
    <source>
        <dbReference type="ARBA" id="ARBA00022884"/>
    </source>
</evidence>
<dbReference type="PANTHER" id="PTHR11586">
    <property type="entry name" value="TRNA-AMINOACYLATION COFACTOR ARC1 FAMILY MEMBER"/>
    <property type="match status" value="1"/>
</dbReference>
<evidence type="ECO:0000313" key="8">
    <source>
        <dbReference type="Proteomes" id="UP000011668"/>
    </source>
</evidence>
<comment type="caution">
    <text evidence="7">The sequence shown here is derived from an EMBL/GenBank/DDBJ whole genome shotgun (WGS) entry which is preliminary data.</text>
</comment>
<dbReference type="OMA" id="ISCHGER"/>
<dbReference type="HOGENOM" id="CLU_009710_6_6_1"/>
<accession>L8WG81</accession>
<evidence type="ECO:0000256" key="4">
    <source>
        <dbReference type="SAM" id="MobiDB-lite"/>
    </source>
</evidence>
<feature type="compositionally biased region" description="Basic and acidic residues" evidence="4">
    <location>
        <begin position="215"/>
        <end position="241"/>
    </location>
</feature>
<keyword evidence="1 3" id="KW-0820">tRNA-binding</keyword>
<dbReference type="STRING" id="983506.L8WG81"/>